<dbReference type="EMBL" id="VUAA01000031">
    <property type="protein sequence ID" value="KAA1252995.1"/>
    <property type="molecule type" value="Genomic_DNA"/>
</dbReference>
<sequence length="101" mass="11450">MTDLNCENYSKESLWLAAEITLTERSDVIKAAKNNAGVSLSIDDVHSWCIEKYFSLSLSGHSFTDLELKAYHVINDRLQKLKELGYYSVGSRSLSQEIEQC</sequence>
<protein>
    <submittedName>
        <fullName evidence="1">Uncharacterized protein</fullName>
    </submittedName>
</protein>
<organism evidence="1 2">
    <name type="scientific">Vibrio cholerae</name>
    <dbReference type="NCBI Taxonomy" id="666"/>
    <lineage>
        <taxon>Bacteria</taxon>
        <taxon>Pseudomonadati</taxon>
        <taxon>Pseudomonadota</taxon>
        <taxon>Gammaproteobacteria</taxon>
        <taxon>Vibrionales</taxon>
        <taxon>Vibrionaceae</taxon>
        <taxon>Vibrio</taxon>
    </lineage>
</organism>
<name>A0A5Q6PDP6_VIBCL</name>
<proteinExistence type="predicted"/>
<evidence type="ECO:0000313" key="1">
    <source>
        <dbReference type="EMBL" id="KAA1252995.1"/>
    </source>
</evidence>
<gene>
    <name evidence="1" type="ORF">F0M16_19970</name>
</gene>
<dbReference type="Proteomes" id="UP000323225">
    <property type="component" value="Unassembled WGS sequence"/>
</dbReference>
<dbReference type="AlphaFoldDB" id="A0A5Q6PDP6"/>
<reference evidence="1 2" key="1">
    <citation type="submission" date="2019-09" db="EMBL/GenBank/DDBJ databases">
        <authorList>
            <person name="Kritzky A."/>
            <person name="Schelkanova E.Y."/>
            <person name="Alkhova Z.V."/>
            <person name="Smirnova N.I."/>
        </authorList>
    </citation>
    <scope>NUCLEOTIDE SEQUENCE [LARGE SCALE GENOMIC DNA]</scope>
    <source>
        <strain evidence="1 2">M1526</strain>
    </source>
</reference>
<comment type="caution">
    <text evidence="1">The sequence shown here is derived from an EMBL/GenBank/DDBJ whole genome shotgun (WGS) entry which is preliminary data.</text>
</comment>
<accession>A0A5Q6PDP6</accession>
<evidence type="ECO:0000313" key="2">
    <source>
        <dbReference type="Proteomes" id="UP000323225"/>
    </source>
</evidence>